<dbReference type="InterPro" id="IPR015947">
    <property type="entry name" value="PUA-like_sf"/>
</dbReference>
<comment type="subcellular location">
    <subcellularLocation>
        <location evidence="1 12">Cytoplasm</location>
    </subcellularLocation>
</comment>
<evidence type="ECO:0000256" key="7">
    <source>
        <dbReference type="ARBA" id="ARBA00022603"/>
    </source>
</evidence>
<keyword evidence="8 12" id="KW-0808">Transferase</keyword>
<dbReference type="Proteomes" id="UP001589758">
    <property type="component" value="Unassembled WGS sequence"/>
</dbReference>
<evidence type="ECO:0000313" key="16">
    <source>
        <dbReference type="Proteomes" id="UP001589758"/>
    </source>
</evidence>
<evidence type="ECO:0000256" key="9">
    <source>
        <dbReference type="ARBA" id="ARBA00022691"/>
    </source>
</evidence>
<dbReference type="InterPro" id="IPR029026">
    <property type="entry name" value="tRNA_m1G_MTases_N"/>
</dbReference>
<evidence type="ECO:0000256" key="11">
    <source>
        <dbReference type="ARBA" id="ARBA00047944"/>
    </source>
</evidence>
<accession>A0ABV6CDI7</accession>
<organism evidence="15 16">
    <name type="scientific">Thorsellia kenyensis</name>
    <dbReference type="NCBI Taxonomy" id="1549888"/>
    <lineage>
        <taxon>Bacteria</taxon>
        <taxon>Pseudomonadati</taxon>
        <taxon>Pseudomonadota</taxon>
        <taxon>Gammaproteobacteria</taxon>
        <taxon>Enterobacterales</taxon>
        <taxon>Thorselliaceae</taxon>
        <taxon>Thorsellia</taxon>
    </lineage>
</organism>
<evidence type="ECO:0000256" key="6">
    <source>
        <dbReference type="ARBA" id="ARBA00022552"/>
    </source>
</evidence>
<evidence type="ECO:0000256" key="4">
    <source>
        <dbReference type="ARBA" id="ARBA00013673"/>
    </source>
</evidence>
<dbReference type="SUPFAM" id="SSF75217">
    <property type="entry name" value="alpha/beta knot"/>
    <property type="match status" value="1"/>
</dbReference>
<keyword evidence="9 12" id="KW-0949">S-adenosyl-L-methionine</keyword>
<dbReference type="InterPro" id="IPR006700">
    <property type="entry name" value="RsmE"/>
</dbReference>
<dbReference type="RefSeq" id="WP_385876405.1">
    <property type="nucleotide sequence ID" value="NZ_JBHLXE010000043.1"/>
</dbReference>
<dbReference type="InterPro" id="IPR046887">
    <property type="entry name" value="RsmE_PUA-like"/>
</dbReference>
<dbReference type="EC" id="2.1.1.193" evidence="3 12"/>
<comment type="function">
    <text evidence="10 12">Specifically methylates the N3 position of the uracil ring of uridine 1498 (m3U1498) in 16S rRNA. Acts on the fully assembled 30S ribosomal subunit.</text>
</comment>
<dbReference type="NCBIfam" id="TIGR00046">
    <property type="entry name" value="RsmE family RNA methyltransferase"/>
    <property type="match status" value="1"/>
</dbReference>
<dbReference type="GO" id="GO:0032259">
    <property type="term" value="P:methylation"/>
    <property type="evidence" value="ECO:0007669"/>
    <property type="project" value="UniProtKB-KW"/>
</dbReference>
<dbReference type="CDD" id="cd18084">
    <property type="entry name" value="RsmE-like"/>
    <property type="match status" value="1"/>
</dbReference>
<evidence type="ECO:0000256" key="5">
    <source>
        <dbReference type="ARBA" id="ARBA00022490"/>
    </source>
</evidence>
<dbReference type="InterPro" id="IPR046886">
    <property type="entry name" value="RsmE_MTase_dom"/>
</dbReference>
<dbReference type="NCBIfam" id="NF008692">
    <property type="entry name" value="PRK11713.1-5"/>
    <property type="match status" value="1"/>
</dbReference>
<dbReference type="SUPFAM" id="SSF88697">
    <property type="entry name" value="PUA domain-like"/>
    <property type="match status" value="1"/>
</dbReference>
<evidence type="ECO:0000259" key="13">
    <source>
        <dbReference type="Pfam" id="PF04452"/>
    </source>
</evidence>
<dbReference type="PIRSF" id="PIRSF015601">
    <property type="entry name" value="MTase_slr0722"/>
    <property type="match status" value="1"/>
</dbReference>
<dbReference type="PANTHER" id="PTHR30027:SF3">
    <property type="entry name" value="16S RRNA (URACIL(1498)-N(3))-METHYLTRANSFERASE"/>
    <property type="match status" value="1"/>
</dbReference>
<feature type="domain" description="Ribosomal RNA small subunit methyltransferase E methyltransferase" evidence="13">
    <location>
        <begin position="75"/>
        <end position="238"/>
    </location>
</feature>
<evidence type="ECO:0000313" key="15">
    <source>
        <dbReference type="EMBL" id="MFC0179308.1"/>
    </source>
</evidence>
<proteinExistence type="inferred from homology"/>
<evidence type="ECO:0000256" key="10">
    <source>
        <dbReference type="ARBA" id="ARBA00025699"/>
    </source>
</evidence>
<dbReference type="GO" id="GO:0008168">
    <property type="term" value="F:methyltransferase activity"/>
    <property type="evidence" value="ECO:0007669"/>
    <property type="project" value="UniProtKB-KW"/>
</dbReference>
<keyword evidence="16" id="KW-1185">Reference proteome</keyword>
<comment type="catalytic activity">
    <reaction evidence="11 12">
        <text>uridine(1498) in 16S rRNA + S-adenosyl-L-methionine = N(3)-methyluridine(1498) in 16S rRNA + S-adenosyl-L-homocysteine + H(+)</text>
        <dbReference type="Rhea" id="RHEA:42920"/>
        <dbReference type="Rhea" id="RHEA-COMP:10283"/>
        <dbReference type="Rhea" id="RHEA-COMP:10284"/>
        <dbReference type="ChEBI" id="CHEBI:15378"/>
        <dbReference type="ChEBI" id="CHEBI:57856"/>
        <dbReference type="ChEBI" id="CHEBI:59789"/>
        <dbReference type="ChEBI" id="CHEBI:65315"/>
        <dbReference type="ChEBI" id="CHEBI:74502"/>
        <dbReference type="EC" id="2.1.1.193"/>
    </reaction>
</comment>
<name>A0ABV6CDI7_9GAMM</name>
<dbReference type="InterPro" id="IPR029028">
    <property type="entry name" value="Alpha/beta_knot_MTases"/>
</dbReference>
<evidence type="ECO:0000256" key="1">
    <source>
        <dbReference type="ARBA" id="ARBA00004496"/>
    </source>
</evidence>
<gene>
    <name evidence="15" type="primary">rsmE</name>
    <name evidence="15" type="ORF">ACFFIT_04220</name>
</gene>
<evidence type="ECO:0000256" key="2">
    <source>
        <dbReference type="ARBA" id="ARBA00005528"/>
    </source>
</evidence>
<comment type="caution">
    <text evidence="15">The sequence shown here is derived from an EMBL/GenBank/DDBJ whole genome shotgun (WGS) entry which is preliminary data.</text>
</comment>
<dbReference type="PANTHER" id="PTHR30027">
    <property type="entry name" value="RIBOSOMAL RNA SMALL SUBUNIT METHYLTRANSFERASE E"/>
    <property type="match status" value="1"/>
</dbReference>
<reference evidence="15 16" key="1">
    <citation type="submission" date="2024-09" db="EMBL/GenBank/DDBJ databases">
        <authorList>
            <person name="Sun Q."/>
            <person name="Mori K."/>
        </authorList>
    </citation>
    <scope>NUCLEOTIDE SEQUENCE [LARGE SCALE GENOMIC DNA]</scope>
    <source>
        <strain evidence="15 16">CCM 8545</strain>
    </source>
</reference>
<dbReference type="Gene3D" id="3.40.1280.10">
    <property type="match status" value="1"/>
</dbReference>
<evidence type="ECO:0000256" key="3">
    <source>
        <dbReference type="ARBA" id="ARBA00012328"/>
    </source>
</evidence>
<keyword evidence="5 12" id="KW-0963">Cytoplasm</keyword>
<sequence>MREVRIYHSERLVKDQEFFLSLEASHHIAKVLRMKEGQPLTLFNGTSQEFSSTIIQIDKKQVKVLIEDCWSKECESPIKIHLGQVISRGDKMEFTIQKAVELGVSEISPLYSERCGVKLDKQREEKKIQQWEKIIISACEQCGRTILPKLNPIRSLAQFCQNESAALRLTLHPRAEEGINNLILPSENPTIDLLIGSEGGLTDEEIGLTVKHNFKEIILGPRVLRTETAALTAISALQLKLGDLG</sequence>
<evidence type="ECO:0000259" key="14">
    <source>
        <dbReference type="Pfam" id="PF20260"/>
    </source>
</evidence>
<evidence type="ECO:0000256" key="12">
    <source>
        <dbReference type="PIRNR" id="PIRNR015601"/>
    </source>
</evidence>
<protein>
    <recommendedName>
        <fullName evidence="4 12">Ribosomal RNA small subunit methyltransferase E</fullName>
        <ecNumber evidence="3 12">2.1.1.193</ecNumber>
    </recommendedName>
</protein>
<comment type="similarity">
    <text evidence="2 12">Belongs to the RNA methyltransferase RsmE family.</text>
</comment>
<keyword evidence="6 12" id="KW-0698">rRNA processing</keyword>
<dbReference type="EMBL" id="JBHLXE010000043">
    <property type="protein sequence ID" value="MFC0179308.1"/>
    <property type="molecule type" value="Genomic_DNA"/>
</dbReference>
<evidence type="ECO:0000256" key="8">
    <source>
        <dbReference type="ARBA" id="ARBA00022679"/>
    </source>
</evidence>
<feature type="domain" description="Ribosomal RNA small subunit methyltransferase E PUA-like" evidence="14">
    <location>
        <begin position="23"/>
        <end position="66"/>
    </location>
</feature>
<dbReference type="Gene3D" id="2.40.240.20">
    <property type="entry name" value="Hypothetical PUA domain-like, domain 1"/>
    <property type="match status" value="1"/>
</dbReference>
<dbReference type="NCBIfam" id="NF008690">
    <property type="entry name" value="PRK11713.1-1"/>
    <property type="match status" value="1"/>
</dbReference>
<dbReference type="Pfam" id="PF20260">
    <property type="entry name" value="PUA_4"/>
    <property type="match status" value="1"/>
</dbReference>
<dbReference type="Pfam" id="PF04452">
    <property type="entry name" value="Methyltrans_RNA"/>
    <property type="match status" value="1"/>
</dbReference>
<keyword evidence="7 12" id="KW-0489">Methyltransferase</keyword>